<dbReference type="RefSeq" id="WP_092841721.1">
    <property type="nucleotide sequence ID" value="NZ_FPCF01000008.1"/>
</dbReference>
<accession>A0A432XCQ7</accession>
<keyword evidence="1" id="KW-0472">Membrane</keyword>
<dbReference type="OrthoDB" id="6238864at2"/>
<sequence length="95" mass="10489">MKTTSATRIAALTVIVSGILLLVLAPAGDAVSSYRILGFILMGAGVAWLVSQRRPEPQTQQQQPYQQPVLRWYQSPILWVPIIAVVLGLLSWLMM</sequence>
<evidence type="ECO:0000256" key="1">
    <source>
        <dbReference type="SAM" id="Phobius"/>
    </source>
</evidence>
<dbReference type="EMBL" id="PIPU01000007">
    <property type="protein sequence ID" value="RUO46531.1"/>
    <property type="molecule type" value="Genomic_DNA"/>
</dbReference>
<proteinExistence type="predicted"/>
<keyword evidence="1" id="KW-1133">Transmembrane helix</keyword>
<reference evidence="3" key="1">
    <citation type="journal article" date="2018" name="Front. Microbiol.">
        <title>Genome-Based Analysis Reveals the Taxonomy and Diversity of the Family Idiomarinaceae.</title>
        <authorList>
            <person name="Liu Y."/>
            <person name="Lai Q."/>
            <person name="Shao Z."/>
        </authorList>
    </citation>
    <scope>NUCLEOTIDE SEQUENCE [LARGE SCALE GENOMIC DNA]</scope>
    <source>
        <strain evidence="3">908033</strain>
    </source>
</reference>
<dbReference type="Proteomes" id="UP000286985">
    <property type="component" value="Unassembled WGS sequence"/>
</dbReference>
<gene>
    <name evidence="2" type="ORF">CWE24_11535</name>
</gene>
<feature type="transmembrane region" description="Helical" evidence="1">
    <location>
        <begin position="33"/>
        <end position="51"/>
    </location>
</feature>
<evidence type="ECO:0000313" key="3">
    <source>
        <dbReference type="Proteomes" id="UP000286985"/>
    </source>
</evidence>
<dbReference type="AlphaFoldDB" id="A0A432XCQ7"/>
<keyword evidence="1" id="KW-0812">Transmembrane</keyword>
<evidence type="ECO:0000313" key="2">
    <source>
        <dbReference type="EMBL" id="RUO46531.1"/>
    </source>
</evidence>
<dbReference type="STRING" id="519452.SAMN04488139_2362"/>
<comment type="caution">
    <text evidence="2">The sequence shown here is derived from an EMBL/GenBank/DDBJ whole genome shotgun (WGS) entry which is preliminary data.</text>
</comment>
<feature type="transmembrane region" description="Helical" evidence="1">
    <location>
        <begin position="72"/>
        <end position="94"/>
    </location>
</feature>
<feature type="transmembrane region" description="Helical" evidence="1">
    <location>
        <begin position="9"/>
        <end position="27"/>
    </location>
</feature>
<keyword evidence="3" id="KW-1185">Reference proteome</keyword>
<name>A0A432XCQ7_9GAMM</name>
<protein>
    <submittedName>
        <fullName evidence="2">Uncharacterized protein</fullName>
    </submittedName>
</protein>
<organism evidence="2 3">
    <name type="scientific">Pseudidiomarina donghaiensis</name>
    <dbReference type="NCBI Taxonomy" id="519452"/>
    <lineage>
        <taxon>Bacteria</taxon>
        <taxon>Pseudomonadati</taxon>
        <taxon>Pseudomonadota</taxon>
        <taxon>Gammaproteobacteria</taxon>
        <taxon>Alteromonadales</taxon>
        <taxon>Idiomarinaceae</taxon>
        <taxon>Pseudidiomarina</taxon>
    </lineage>
</organism>